<dbReference type="InterPro" id="IPR003737">
    <property type="entry name" value="GlcNAc_PI_deacetylase-related"/>
</dbReference>
<comment type="caution">
    <text evidence="1">The sequence shown here is derived from an EMBL/GenBank/DDBJ whole genome shotgun (WGS) entry which is preliminary data.</text>
</comment>
<sequence length="299" mass="33964">MFGRLKTKLTHAIDRTVWKDEFIKRREYRDGVCRYPDSIIGRQNFPGDHLHRGGILVIAAHPDDDVLGVATTLIRHAKSGDPITIVFTTNGAGGDWKSSVAEQRAYADLRYAEACEGLALLDIPPSNVISLGFPDGGLHRYIQPLTSDLLHLFQTVRPARIYVHAIEGGHIDHDVTSFVVQFLCQQLHLPDVYEWAEYNREAPLGAPQIHFPNDPFLNDSAYTRIDLTEDELSLKTKMLSKHQSQRDVIRIAPSRHSEVIRAAKPVHLKQRLLHFGRLPHNRVSKSLFVFEEFSRNMPI</sequence>
<dbReference type="SUPFAM" id="SSF102588">
    <property type="entry name" value="LmbE-like"/>
    <property type="match status" value="1"/>
</dbReference>
<dbReference type="EC" id="3.5.1.-" evidence="1"/>
<dbReference type="PANTHER" id="PTHR12993:SF29">
    <property type="entry name" value="BLR3841 PROTEIN"/>
    <property type="match status" value="1"/>
</dbReference>
<organism evidence="1 2">
    <name type="scientific">Alicyclobacillus fastidiosus</name>
    <dbReference type="NCBI Taxonomy" id="392011"/>
    <lineage>
        <taxon>Bacteria</taxon>
        <taxon>Bacillati</taxon>
        <taxon>Bacillota</taxon>
        <taxon>Bacilli</taxon>
        <taxon>Bacillales</taxon>
        <taxon>Alicyclobacillaceae</taxon>
        <taxon>Alicyclobacillus</taxon>
    </lineage>
</organism>
<accession>A0ABV5AAD7</accession>
<dbReference type="RefSeq" id="WP_275472633.1">
    <property type="nucleotide sequence ID" value="NZ_CP162940.1"/>
</dbReference>
<dbReference type="GO" id="GO:0016787">
    <property type="term" value="F:hydrolase activity"/>
    <property type="evidence" value="ECO:0007669"/>
    <property type="project" value="UniProtKB-KW"/>
</dbReference>
<keyword evidence="2" id="KW-1185">Reference proteome</keyword>
<keyword evidence="1" id="KW-0378">Hydrolase</keyword>
<protein>
    <submittedName>
        <fullName evidence="1">PIG-L family deacetylase</fullName>
        <ecNumber evidence="1">3.5.1.-</ecNumber>
    </submittedName>
</protein>
<dbReference type="InterPro" id="IPR024078">
    <property type="entry name" value="LmbE-like_dom_sf"/>
</dbReference>
<evidence type="ECO:0000313" key="2">
    <source>
        <dbReference type="Proteomes" id="UP001579974"/>
    </source>
</evidence>
<proteinExistence type="predicted"/>
<reference evidence="1 2" key="1">
    <citation type="journal article" date="2024" name="Int. J. Mol. Sci.">
        <title>Exploration of Alicyclobacillus spp. Genome in Search of Antibiotic Resistance.</title>
        <authorList>
            <person name="Bucka-Kolendo J."/>
            <person name="Kiousi D.E."/>
            <person name="Dekowska A."/>
            <person name="Mikolajczuk-Szczyrba A."/>
            <person name="Karadedos D.M."/>
            <person name="Michael P."/>
            <person name="Galanis A."/>
            <person name="Sokolowska B."/>
        </authorList>
    </citation>
    <scope>NUCLEOTIDE SEQUENCE [LARGE SCALE GENOMIC DNA]</scope>
    <source>
        <strain evidence="1 2">KKP 3000</strain>
    </source>
</reference>
<dbReference type="Gene3D" id="3.40.50.10320">
    <property type="entry name" value="LmbE-like"/>
    <property type="match status" value="1"/>
</dbReference>
<dbReference type="Pfam" id="PF02585">
    <property type="entry name" value="PIG-L"/>
    <property type="match status" value="1"/>
</dbReference>
<dbReference type="EMBL" id="JBDXSU010000002">
    <property type="protein sequence ID" value="MFB5189223.1"/>
    <property type="molecule type" value="Genomic_DNA"/>
</dbReference>
<gene>
    <name evidence="1" type="ORF">KKP3000_002222</name>
</gene>
<name>A0ABV5AAD7_9BACL</name>
<dbReference type="Proteomes" id="UP001579974">
    <property type="component" value="Unassembled WGS sequence"/>
</dbReference>
<dbReference type="PANTHER" id="PTHR12993">
    <property type="entry name" value="N-ACETYLGLUCOSAMINYL-PHOSPHATIDYLINOSITOL DE-N-ACETYLASE-RELATED"/>
    <property type="match status" value="1"/>
</dbReference>
<evidence type="ECO:0000313" key="1">
    <source>
        <dbReference type="EMBL" id="MFB5189223.1"/>
    </source>
</evidence>